<evidence type="ECO:0008006" key="3">
    <source>
        <dbReference type="Google" id="ProtNLM"/>
    </source>
</evidence>
<organism evidence="1 2">
    <name type="scientific">Parafrankia irregularis</name>
    <dbReference type="NCBI Taxonomy" id="795642"/>
    <lineage>
        <taxon>Bacteria</taxon>
        <taxon>Bacillati</taxon>
        <taxon>Actinomycetota</taxon>
        <taxon>Actinomycetes</taxon>
        <taxon>Frankiales</taxon>
        <taxon>Frankiaceae</taxon>
        <taxon>Parafrankia</taxon>
    </lineage>
</organism>
<accession>A0A0S4QYZ0</accession>
<protein>
    <recommendedName>
        <fullName evidence="3">HicB family protein</fullName>
    </recommendedName>
</protein>
<name>A0A0S4QYZ0_9ACTN</name>
<evidence type="ECO:0000313" key="1">
    <source>
        <dbReference type="EMBL" id="CUU60843.1"/>
    </source>
</evidence>
<dbReference type="Proteomes" id="UP000198802">
    <property type="component" value="Unassembled WGS sequence"/>
</dbReference>
<evidence type="ECO:0000313" key="2">
    <source>
        <dbReference type="Proteomes" id="UP000198802"/>
    </source>
</evidence>
<dbReference type="EMBL" id="FAOZ01000048">
    <property type="protein sequence ID" value="CUU60843.1"/>
    <property type="molecule type" value="Genomic_DNA"/>
</dbReference>
<proteinExistence type="predicted"/>
<dbReference type="AlphaFoldDB" id="A0A0S4QYZ0"/>
<keyword evidence="2" id="KW-1185">Reference proteome</keyword>
<gene>
    <name evidence="1" type="ORF">Ga0074812_14843</name>
</gene>
<sequence>MKARAEAAAAAAGVTFNRWLEELVLREAPPLLDLDTTSVSDQEDVQMAS</sequence>
<reference evidence="2" key="1">
    <citation type="submission" date="2015-11" db="EMBL/GenBank/DDBJ databases">
        <authorList>
            <person name="Varghese N."/>
        </authorList>
    </citation>
    <scope>NUCLEOTIDE SEQUENCE [LARGE SCALE GENOMIC DNA]</scope>
    <source>
        <strain evidence="2">DSM 45899</strain>
    </source>
</reference>